<name>A0A4Q7Z3P9_9GAMM</name>
<dbReference type="RefSeq" id="WP_130412931.1">
    <property type="nucleotide sequence ID" value="NZ_SHKX01000012.1"/>
</dbReference>
<dbReference type="PANTHER" id="PTHR43319">
    <property type="entry name" value="BETA-LACTAMASE-RELATED"/>
    <property type="match status" value="1"/>
</dbReference>
<keyword evidence="3" id="KW-1185">Reference proteome</keyword>
<evidence type="ECO:0000313" key="3">
    <source>
        <dbReference type="Proteomes" id="UP000292423"/>
    </source>
</evidence>
<protein>
    <submittedName>
        <fullName evidence="2">CubicO group peptidase (Beta-lactamase class C family)</fullName>
    </submittedName>
</protein>
<sequence>MTYTIHGRYESNFEPLADVFLQQLPKSPRKGGQALTVYHRGVPVVDIWSGVRDKAGTPWQADTMSISYSTTKGVLSTLAHMLVDEGVLSYDTPIARWWPEFAANGKHGITLRHVMTHESGLYHIRQMIQNAREMLDWPHMLEVIAAAKPYHAPGERVGYHALTYGWIVGGLIEKATGRPLAALLDEKLVQPLELDGCYIGVPDSELPRCAEVIGAARYNPNPKPPSKVAVWRQKLISNALALTGFDDTTSADALIPRGMSRFYLDEPESLQACIPGANGVFTARSLARIYAALANGGELDGVRLLSAQRLAEATRVHNRQRGDVVPMAMNWRLGYHRIFTTWPKTPHAFGHFGYGGSGAWADPSRDLAVAYTVNTGSGSPMGDLRIMRINTAVIQCVES</sequence>
<feature type="domain" description="Beta-lactamase-related" evidence="1">
    <location>
        <begin position="21"/>
        <end position="387"/>
    </location>
</feature>
<dbReference type="Proteomes" id="UP000292423">
    <property type="component" value="Unassembled WGS sequence"/>
</dbReference>
<dbReference type="InterPro" id="IPR052907">
    <property type="entry name" value="Beta-lactamase/esterase"/>
</dbReference>
<dbReference type="InterPro" id="IPR001466">
    <property type="entry name" value="Beta-lactam-related"/>
</dbReference>
<dbReference type="EMBL" id="SHKX01000012">
    <property type="protein sequence ID" value="RZU45002.1"/>
    <property type="molecule type" value="Genomic_DNA"/>
</dbReference>
<organism evidence="2 3">
    <name type="scientific">Fluviicoccus keumensis</name>
    <dbReference type="NCBI Taxonomy" id="1435465"/>
    <lineage>
        <taxon>Bacteria</taxon>
        <taxon>Pseudomonadati</taxon>
        <taxon>Pseudomonadota</taxon>
        <taxon>Gammaproteobacteria</taxon>
        <taxon>Moraxellales</taxon>
        <taxon>Moraxellaceae</taxon>
        <taxon>Fluviicoccus</taxon>
    </lineage>
</organism>
<dbReference type="AlphaFoldDB" id="A0A4Q7Z3P9"/>
<dbReference type="SUPFAM" id="SSF56601">
    <property type="entry name" value="beta-lactamase/transpeptidase-like"/>
    <property type="match status" value="1"/>
</dbReference>
<reference evidence="2 3" key="1">
    <citation type="submission" date="2019-02" db="EMBL/GenBank/DDBJ databases">
        <title>Genomic Encyclopedia of Type Strains, Phase IV (KMG-IV): sequencing the most valuable type-strain genomes for metagenomic binning, comparative biology and taxonomic classification.</title>
        <authorList>
            <person name="Goeker M."/>
        </authorList>
    </citation>
    <scope>NUCLEOTIDE SEQUENCE [LARGE SCALE GENOMIC DNA]</scope>
    <source>
        <strain evidence="2 3">DSM 105135</strain>
    </source>
</reference>
<accession>A0A4Q7Z3P9</accession>
<dbReference type="InterPro" id="IPR012338">
    <property type="entry name" value="Beta-lactam/transpept-like"/>
</dbReference>
<dbReference type="Pfam" id="PF00144">
    <property type="entry name" value="Beta-lactamase"/>
    <property type="match status" value="1"/>
</dbReference>
<dbReference type="OrthoDB" id="5705574at2"/>
<evidence type="ECO:0000313" key="2">
    <source>
        <dbReference type="EMBL" id="RZU45002.1"/>
    </source>
</evidence>
<evidence type="ECO:0000259" key="1">
    <source>
        <dbReference type="Pfam" id="PF00144"/>
    </source>
</evidence>
<proteinExistence type="predicted"/>
<dbReference type="PANTHER" id="PTHR43319:SF3">
    <property type="entry name" value="BETA-LACTAMASE-RELATED DOMAIN-CONTAINING PROTEIN"/>
    <property type="match status" value="1"/>
</dbReference>
<gene>
    <name evidence="2" type="ORF">EV700_1809</name>
</gene>
<dbReference type="Gene3D" id="3.40.710.10">
    <property type="entry name" value="DD-peptidase/beta-lactamase superfamily"/>
    <property type="match status" value="1"/>
</dbReference>
<comment type="caution">
    <text evidence="2">The sequence shown here is derived from an EMBL/GenBank/DDBJ whole genome shotgun (WGS) entry which is preliminary data.</text>
</comment>